<dbReference type="InterPro" id="IPR050327">
    <property type="entry name" value="Proton-linked_MCT"/>
</dbReference>
<feature type="transmembrane region" description="Helical" evidence="4">
    <location>
        <begin position="153"/>
        <end position="176"/>
    </location>
</feature>
<accession>A0A2W7PN91</accession>
<protein>
    <submittedName>
        <fullName evidence="6">Sugar phosphate permease</fullName>
    </submittedName>
</protein>
<feature type="transmembrane region" description="Helical" evidence="4">
    <location>
        <begin position="264"/>
        <end position="283"/>
    </location>
</feature>
<dbReference type="EMBL" id="QKZQ01000023">
    <property type="protein sequence ID" value="PZX37026.1"/>
    <property type="molecule type" value="Genomic_DNA"/>
</dbReference>
<dbReference type="GO" id="GO:0022857">
    <property type="term" value="F:transmembrane transporter activity"/>
    <property type="evidence" value="ECO:0007669"/>
    <property type="project" value="InterPro"/>
</dbReference>
<dbReference type="Gene3D" id="1.20.1250.20">
    <property type="entry name" value="MFS general substrate transporter like domains"/>
    <property type="match status" value="1"/>
</dbReference>
<feature type="transmembrane region" description="Helical" evidence="4">
    <location>
        <begin position="68"/>
        <end position="85"/>
    </location>
</feature>
<evidence type="ECO:0000256" key="4">
    <source>
        <dbReference type="SAM" id="Phobius"/>
    </source>
</evidence>
<keyword evidence="2 4" id="KW-1133">Transmembrane helix</keyword>
<dbReference type="SUPFAM" id="SSF103473">
    <property type="entry name" value="MFS general substrate transporter"/>
    <property type="match status" value="1"/>
</dbReference>
<evidence type="ECO:0000313" key="6">
    <source>
        <dbReference type="EMBL" id="PZX37026.1"/>
    </source>
</evidence>
<dbReference type="InterPro" id="IPR011701">
    <property type="entry name" value="MFS"/>
</dbReference>
<keyword evidence="1 4" id="KW-0812">Transmembrane</keyword>
<dbReference type="Pfam" id="PF07690">
    <property type="entry name" value="MFS_1"/>
    <property type="match status" value="1"/>
</dbReference>
<feature type="transmembrane region" description="Helical" evidence="4">
    <location>
        <begin position="234"/>
        <end position="258"/>
    </location>
</feature>
<dbReference type="InterPro" id="IPR020846">
    <property type="entry name" value="MFS_dom"/>
</dbReference>
<keyword evidence="7" id="KW-1185">Reference proteome</keyword>
<evidence type="ECO:0000259" key="5">
    <source>
        <dbReference type="PROSITE" id="PS50850"/>
    </source>
</evidence>
<feature type="transmembrane region" description="Helical" evidence="4">
    <location>
        <begin position="357"/>
        <end position="377"/>
    </location>
</feature>
<feature type="transmembrane region" description="Helical" evidence="4">
    <location>
        <begin position="118"/>
        <end position="141"/>
    </location>
</feature>
<feature type="domain" description="Major facilitator superfamily (MFS) profile" evidence="5">
    <location>
        <begin position="31"/>
        <end position="413"/>
    </location>
</feature>
<gene>
    <name evidence="6" type="ORF">LY56_03260</name>
</gene>
<evidence type="ECO:0000256" key="1">
    <source>
        <dbReference type="ARBA" id="ARBA00022692"/>
    </source>
</evidence>
<keyword evidence="3 4" id="KW-0472">Membrane</keyword>
<dbReference type="Proteomes" id="UP000249364">
    <property type="component" value="Unassembled WGS sequence"/>
</dbReference>
<comment type="caution">
    <text evidence="6">The sequence shown here is derived from an EMBL/GenBank/DDBJ whole genome shotgun (WGS) entry which is preliminary data.</text>
</comment>
<dbReference type="PANTHER" id="PTHR11360:SF290">
    <property type="entry name" value="MONOCARBOXYLATE MFS PERMEASE"/>
    <property type="match status" value="1"/>
</dbReference>
<name>A0A2W7PN91_9RHOB</name>
<dbReference type="InterPro" id="IPR036259">
    <property type="entry name" value="MFS_trans_sf"/>
</dbReference>
<evidence type="ECO:0000256" key="3">
    <source>
        <dbReference type="ARBA" id="ARBA00023136"/>
    </source>
</evidence>
<dbReference type="PANTHER" id="PTHR11360">
    <property type="entry name" value="MONOCARBOXYLATE TRANSPORTER"/>
    <property type="match status" value="1"/>
</dbReference>
<dbReference type="STRING" id="121821.GCA_001870675_01394"/>
<dbReference type="AlphaFoldDB" id="A0A2W7PN91"/>
<feature type="transmembrane region" description="Helical" evidence="4">
    <location>
        <begin position="295"/>
        <end position="316"/>
    </location>
</feature>
<feature type="transmembrane region" description="Helical" evidence="4">
    <location>
        <begin position="182"/>
        <end position="204"/>
    </location>
</feature>
<proteinExistence type="predicted"/>
<feature type="transmembrane region" description="Helical" evidence="4">
    <location>
        <begin position="389"/>
        <end position="409"/>
    </location>
</feature>
<sequence length="423" mass="44260">MGRPILVRAISLLGGEMSEQLVFDSRYSWARLAVTLAIATIGNVGMWSVIVIMPAVQAEFGVSRADSSLPYTLTMLGFGLGNLLIGRAVDRFGMSTALIGASLLSCSGYLAAAASPSILILSLVHFVIGLGSAASFGPLIADISHWFQRRRGIAVAVAASGNYLSGAIWPMVLAGVLLDNGWRAVCLALAVIVTVLVIPLALLLRRRVPELSMAAAGNFSLANRAASGLSPRTLAWLLAAAGLGCCVAMSMPQVHIVALCVDRGFGPAVGAEMLSLMLLGGVVSRLISGLIADKLGGVLTLLIGSVLQMLALFLYLPAGGLVSLYVVSLVFGLAQGGIVPAYALIVREYMPAREAGAWVGFVIMATILGMALGGWMSGWINDLTGSYQLAFLNGIVWNALNIAVMLFILTRTRHPRRDIPAAA</sequence>
<organism evidence="6 7">
    <name type="scientific">Roseinatronobacter thiooxidans</name>
    <dbReference type="NCBI Taxonomy" id="121821"/>
    <lineage>
        <taxon>Bacteria</taxon>
        <taxon>Pseudomonadati</taxon>
        <taxon>Pseudomonadota</taxon>
        <taxon>Alphaproteobacteria</taxon>
        <taxon>Rhodobacterales</taxon>
        <taxon>Paracoccaceae</taxon>
        <taxon>Roseinatronobacter</taxon>
    </lineage>
</organism>
<feature type="transmembrane region" description="Helical" evidence="4">
    <location>
        <begin position="322"/>
        <end position="345"/>
    </location>
</feature>
<feature type="transmembrane region" description="Helical" evidence="4">
    <location>
        <begin position="92"/>
        <end position="112"/>
    </location>
</feature>
<reference evidence="6 7" key="1">
    <citation type="submission" date="2018-06" db="EMBL/GenBank/DDBJ databases">
        <title>Genomic Encyclopedia of Archaeal and Bacterial Type Strains, Phase II (KMG-II): from individual species to whole genera.</title>
        <authorList>
            <person name="Goeker M."/>
        </authorList>
    </citation>
    <scope>NUCLEOTIDE SEQUENCE [LARGE SCALE GENOMIC DNA]</scope>
    <source>
        <strain evidence="6 7">DSM 13087</strain>
    </source>
</reference>
<evidence type="ECO:0000313" key="7">
    <source>
        <dbReference type="Proteomes" id="UP000249364"/>
    </source>
</evidence>
<dbReference type="PROSITE" id="PS50850">
    <property type="entry name" value="MFS"/>
    <property type="match status" value="1"/>
</dbReference>
<feature type="transmembrane region" description="Helical" evidence="4">
    <location>
        <begin position="32"/>
        <end position="56"/>
    </location>
</feature>
<evidence type="ECO:0000256" key="2">
    <source>
        <dbReference type="ARBA" id="ARBA00022989"/>
    </source>
</evidence>